<evidence type="ECO:0000313" key="13">
    <source>
        <dbReference type="Proteomes" id="UP001219901"/>
    </source>
</evidence>
<gene>
    <name evidence="11" type="ORF">GKO46_04415</name>
    <name evidence="12" type="ORF">GKO48_04845</name>
</gene>
<reference evidence="13" key="3">
    <citation type="submission" date="2023-06" db="EMBL/GenBank/DDBJ databases">
        <title>Pangenomics reveal diversification of enzyme families and niche specialization in globally abundant SAR202 bacteria.</title>
        <authorList>
            <person name="Saw J.H.W."/>
        </authorList>
    </citation>
    <scope>NUCLEOTIDE SEQUENCE [LARGE SCALE GENOMIC DNA]</scope>
    <source>
        <strain evidence="13">JH1073</strain>
    </source>
</reference>
<dbReference type="PANTHER" id="PTHR30309">
    <property type="entry name" value="INNER MEMBRANE PROTEIN YGIH"/>
    <property type="match status" value="1"/>
</dbReference>
<keyword evidence="4 10" id="KW-0812">Transmembrane</keyword>
<protein>
    <submittedName>
        <fullName evidence="12">Uncharacterized protein</fullName>
    </submittedName>
</protein>
<dbReference type="GO" id="GO:0043772">
    <property type="term" value="F:acyl-phosphate glycerol-3-phosphate acyltransferase activity"/>
    <property type="evidence" value="ECO:0007669"/>
    <property type="project" value="InterPro"/>
</dbReference>
<dbReference type="GO" id="GO:0005886">
    <property type="term" value="C:plasma membrane"/>
    <property type="evidence" value="ECO:0007669"/>
    <property type="project" value="InterPro"/>
</dbReference>
<feature type="transmembrane region" description="Helical" evidence="10">
    <location>
        <begin position="145"/>
        <end position="163"/>
    </location>
</feature>
<organism evidence="12 13">
    <name type="scientific">Candidatus Lucifugimonas marina</name>
    <dbReference type="NCBI Taxonomy" id="3038979"/>
    <lineage>
        <taxon>Bacteria</taxon>
        <taxon>Bacillati</taxon>
        <taxon>Chloroflexota</taxon>
        <taxon>Dehalococcoidia</taxon>
        <taxon>SAR202 cluster</taxon>
        <taxon>Candidatus Lucifugimonadales</taxon>
        <taxon>Candidatus Lucifugimonadaceae</taxon>
        <taxon>Candidatus Lucifugimonas</taxon>
    </lineage>
</organism>
<evidence type="ECO:0000256" key="3">
    <source>
        <dbReference type="ARBA" id="ARBA00022679"/>
    </source>
</evidence>
<dbReference type="InterPro" id="IPR003811">
    <property type="entry name" value="G3P_acylTferase_PlsY"/>
</dbReference>
<evidence type="ECO:0000256" key="9">
    <source>
        <dbReference type="ARBA" id="ARBA00023264"/>
    </source>
</evidence>
<evidence type="ECO:0000256" key="7">
    <source>
        <dbReference type="ARBA" id="ARBA00023136"/>
    </source>
</evidence>
<evidence type="ECO:0000313" key="14">
    <source>
        <dbReference type="Proteomes" id="UP001321249"/>
    </source>
</evidence>
<evidence type="ECO:0000313" key="11">
    <source>
        <dbReference type="EMBL" id="MDG0866316.1"/>
    </source>
</evidence>
<dbReference type="EMBL" id="WMBE01000001">
    <property type="protein sequence ID" value="MDG0866316.1"/>
    <property type="molecule type" value="Genomic_DNA"/>
</dbReference>
<proteinExistence type="predicted"/>
<dbReference type="Pfam" id="PF02660">
    <property type="entry name" value="G3P_acyltransf"/>
    <property type="match status" value="1"/>
</dbReference>
<evidence type="ECO:0000256" key="6">
    <source>
        <dbReference type="ARBA" id="ARBA00023098"/>
    </source>
</evidence>
<evidence type="ECO:0000256" key="2">
    <source>
        <dbReference type="ARBA" id="ARBA00022516"/>
    </source>
</evidence>
<reference evidence="12" key="2">
    <citation type="journal article" date="2023" name="Nat. Commun.">
        <title>Cultivation of marine bacteria of the SAR202 clade.</title>
        <authorList>
            <person name="Lim Y."/>
            <person name="Seo J.H."/>
            <person name="Giovannoni S.J."/>
            <person name="Kang I."/>
            <person name="Cho J.C."/>
        </authorList>
    </citation>
    <scope>NUCLEOTIDE SEQUENCE</scope>
    <source>
        <strain evidence="12">JH1073</strain>
    </source>
</reference>
<accession>A0AAJ5ZCQ7</accession>
<dbReference type="SMART" id="SM01207">
    <property type="entry name" value="G3P_acyltransf"/>
    <property type="match status" value="1"/>
</dbReference>
<keyword evidence="2" id="KW-0444">Lipid biosynthesis</keyword>
<keyword evidence="9" id="KW-1208">Phospholipid metabolism</keyword>
<evidence type="ECO:0000313" key="12">
    <source>
        <dbReference type="EMBL" id="WFG38967.1"/>
    </source>
</evidence>
<dbReference type="AlphaFoldDB" id="A0AAJ5ZCQ7"/>
<sequence>MITEVTFSTYLIAAAIAFGFGAVPVAYTVGRLNGINVFEVGSRQAGATNVWREVSRKQGVIVTLIDWVKGMTAILMARQLGLQGPELLVPATAAVAGHWNSPFTKFKGGDGVVTLMGTSMGIVPVVVFIGLVLGTTVSVITNKKVAHPSLWGGIAGYLTFITLSFRPNSNIDPNLVYGLTGIGIAIMLHSMYFHRRHREYFTAKAVNDEQDPNLHQDRLN</sequence>
<evidence type="ECO:0000256" key="5">
    <source>
        <dbReference type="ARBA" id="ARBA00022989"/>
    </source>
</evidence>
<keyword evidence="13" id="KW-1185">Reference proteome</keyword>
<keyword evidence="3" id="KW-0808">Transferase</keyword>
<feature type="transmembrane region" description="Helical" evidence="10">
    <location>
        <begin position="7"/>
        <end position="27"/>
    </location>
</feature>
<feature type="transmembrane region" description="Helical" evidence="10">
    <location>
        <begin position="175"/>
        <end position="194"/>
    </location>
</feature>
<dbReference type="RefSeq" id="WP_342822247.1">
    <property type="nucleotide sequence ID" value="NZ_CP046146.1"/>
</dbReference>
<dbReference type="GO" id="GO:0008654">
    <property type="term" value="P:phospholipid biosynthetic process"/>
    <property type="evidence" value="ECO:0007669"/>
    <property type="project" value="UniProtKB-KW"/>
</dbReference>
<feature type="transmembrane region" description="Helical" evidence="10">
    <location>
        <begin position="112"/>
        <end position="133"/>
    </location>
</feature>
<keyword evidence="8" id="KW-0594">Phospholipid biosynthesis</keyword>
<evidence type="ECO:0000256" key="4">
    <source>
        <dbReference type="ARBA" id="ARBA00022692"/>
    </source>
</evidence>
<dbReference type="PANTHER" id="PTHR30309:SF0">
    <property type="entry name" value="GLYCEROL-3-PHOSPHATE ACYLTRANSFERASE-RELATED"/>
    <property type="match status" value="1"/>
</dbReference>
<evidence type="ECO:0000256" key="10">
    <source>
        <dbReference type="SAM" id="Phobius"/>
    </source>
</evidence>
<keyword evidence="1" id="KW-1003">Cell membrane</keyword>
<evidence type="ECO:0000256" key="8">
    <source>
        <dbReference type="ARBA" id="ARBA00023209"/>
    </source>
</evidence>
<dbReference type="Proteomes" id="UP001321249">
    <property type="component" value="Unassembled WGS sequence"/>
</dbReference>
<dbReference type="EMBL" id="CP046147">
    <property type="protein sequence ID" value="WFG38967.1"/>
    <property type="molecule type" value="Genomic_DNA"/>
</dbReference>
<reference evidence="13 14" key="1">
    <citation type="submission" date="2019-11" db="EMBL/GenBank/DDBJ databases">
        <authorList>
            <person name="Cho J.-C."/>
        </authorList>
    </citation>
    <scope>NUCLEOTIDE SEQUENCE [LARGE SCALE GENOMIC DNA]</scope>
    <source>
        <strain evidence="12 13">JH1073</strain>
        <strain evidence="11 14">JH702</strain>
    </source>
</reference>
<dbReference type="Proteomes" id="UP001219901">
    <property type="component" value="Chromosome"/>
</dbReference>
<name>A0AAJ5ZCQ7_9CHLR</name>
<keyword evidence="7 10" id="KW-0472">Membrane</keyword>
<keyword evidence="6" id="KW-0443">Lipid metabolism</keyword>
<keyword evidence="5 10" id="KW-1133">Transmembrane helix</keyword>
<evidence type="ECO:0000256" key="1">
    <source>
        <dbReference type="ARBA" id="ARBA00022475"/>
    </source>
</evidence>